<evidence type="ECO:0000256" key="2">
    <source>
        <dbReference type="PROSITE-ProRule" id="PRU00169"/>
    </source>
</evidence>
<accession>A0ABS1V8K0</accession>
<dbReference type="EMBL" id="JAEUXJ010000011">
    <property type="protein sequence ID" value="MBL6457983.1"/>
    <property type="molecule type" value="Genomic_DNA"/>
</dbReference>
<dbReference type="SUPFAM" id="SSF46894">
    <property type="entry name" value="C-terminal effector domain of the bipartite response regulators"/>
    <property type="match status" value="1"/>
</dbReference>
<dbReference type="PANTHER" id="PTHR48111:SF37">
    <property type="entry name" value="RESPONSE REGULATOR PROTEIN CARR"/>
    <property type="match status" value="1"/>
</dbReference>
<dbReference type="Gene3D" id="1.10.10.10">
    <property type="entry name" value="Winged helix-like DNA-binding domain superfamily/Winged helix DNA-binding domain"/>
    <property type="match status" value="1"/>
</dbReference>
<dbReference type="PROSITE" id="PS51755">
    <property type="entry name" value="OMPR_PHOB"/>
    <property type="match status" value="1"/>
</dbReference>
<protein>
    <submittedName>
        <fullName evidence="6">Response regulator transcription factor</fullName>
    </submittedName>
</protein>
<feature type="DNA-binding region" description="OmpR/PhoB-type" evidence="3">
    <location>
        <begin position="125"/>
        <end position="223"/>
    </location>
</feature>
<gene>
    <name evidence="6" type="ORF">JMJ55_21850</name>
</gene>
<evidence type="ECO:0000313" key="6">
    <source>
        <dbReference type="EMBL" id="MBL6457983.1"/>
    </source>
</evidence>
<dbReference type="InterPro" id="IPR036388">
    <property type="entry name" value="WH-like_DNA-bd_sf"/>
</dbReference>
<sequence length="261" mass="28081">MHILLASPSANSTLLVNGLASLGVRCDDTDTLDDLASVIAHSGPYDALVLRIDGALRDAQTAVAELRRRGLTVPVAVLCGRTPQPAEEEAMLHAGADDVLHNPIHLRVLQARLQALARRARGHASSRLLCGNVTLDQAQHAAVVDGRRVNLTAREFDFLETLMLHKGVLLTKERFMSSLYADGAAPDSKIVDVFVCKLRRKLADCGAAEMIRTVWGRGYVAFEPSSAAVETARRARRPEAAVDPVPRGWTRRSAGLAAATA</sequence>
<dbReference type="InterPro" id="IPR001867">
    <property type="entry name" value="OmpR/PhoB-type_DNA-bd"/>
</dbReference>
<dbReference type="PROSITE" id="PS50110">
    <property type="entry name" value="RESPONSE_REGULATORY"/>
    <property type="match status" value="1"/>
</dbReference>
<dbReference type="CDD" id="cd00383">
    <property type="entry name" value="trans_reg_C"/>
    <property type="match status" value="1"/>
</dbReference>
<reference evidence="6 7" key="1">
    <citation type="submission" date="2021-01" db="EMBL/GenBank/DDBJ databases">
        <title>Belnapia mucosa sp. nov. and Belnapia arida sp. nov., isolated from the Tabernas Desert (Almeria, Spain).</title>
        <authorList>
            <person name="Molina-Menor E."/>
            <person name="Vidal-Verdu A."/>
            <person name="Calonge A."/>
            <person name="Satari L."/>
            <person name="Pereto Magraner J."/>
            <person name="Porcar Miralles M."/>
        </authorList>
    </citation>
    <scope>NUCLEOTIDE SEQUENCE [LARGE SCALE GENOMIC DNA]</scope>
    <source>
        <strain evidence="6 7">T6</strain>
    </source>
</reference>
<evidence type="ECO:0000259" key="4">
    <source>
        <dbReference type="PROSITE" id="PS50110"/>
    </source>
</evidence>
<dbReference type="PANTHER" id="PTHR48111">
    <property type="entry name" value="REGULATOR OF RPOS"/>
    <property type="match status" value="1"/>
</dbReference>
<proteinExistence type="predicted"/>
<feature type="domain" description="Response regulatory" evidence="4">
    <location>
        <begin position="2"/>
        <end position="117"/>
    </location>
</feature>
<name>A0ABS1V8K0_9PROT</name>
<dbReference type="InterPro" id="IPR011006">
    <property type="entry name" value="CheY-like_superfamily"/>
</dbReference>
<dbReference type="Proteomes" id="UP000606490">
    <property type="component" value="Unassembled WGS sequence"/>
</dbReference>
<comment type="caution">
    <text evidence="2">Lacks conserved residue(s) required for the propagation of feature annotation.</text>
</comment>
<evidence type="ECO:0000259" key="5">
    <source>
        <dbReference type="PROSITE" id="PS51755"/>
    </source>
</evidence>
<dbReference type="Gene3D" id="3.40.50.2300">
    <property type="match status" value="1"/>
</dbReference>
<evidence type="ECO:0000313" key="7">
    <source>
        <dbReference type="Proteomes" id="UP000606490"/>
    </source>
</evidence>
<organism evidence="6 7">
    <name type="scientific">Belnapia mucosa</name>
    <dbReference type="NCBI Taxonomy" id="2804532"/>
    <lineage>
        <taxon>Bacteria</taxon>
        <taxon>Pseudomonadati</taxon>
        <taxon>Pseudomonadota</taxon>
        <taxon>Alphaproteobacteria</taxon>
        <taxon>Acetobacterales</taxon>
        <taxon>Roseomonadaceae</taxon>
        <taxon>Belnapia</taxon>
    </lineage>
</organism>
<dbReference type="SMART" id="SM00862">
    <property type="entry name" value="Trans_reg_C"/>
    <property type="match status" value="1"/>
</dbReference>
<evidence type="ECO:0000256" key="1">
    <source>
        <dbReference type="ARBA" id="ARBA00023125"/>
    </source>
</evidence>
<dbReference type="Pfam" id="PF00486">
    <property type="entry name" value="Trans_reg_C"/>
    <property type="match status" value="1"/>
</dbReference>
<keyword evidence="7" id="KW-1185">Reference proteome</keyword>
<comment type="caution">
    <text evidence="6">The sequence shown here is derived from an EMBL/GenBank/DDBJ whole genome shotgun (WGS) entry which is preliminary data.</text>
</comment>
<feature type="domain" description="OmpR/PhoB-type" evidence="5">
    <location>
        <begin position="125"/>
        <end position="223"/>
    </location>
</feature>
<evidence type="ECO:0000256" key="3">
    <source>
        <dbReference type="PROSITE-ProRule" id="PRU01091"/>
    </source>
</evidence>
<dbReference type="SUPFAM" id="SSF52172">
    <property type="entry name" value="CheY-like"/>
    <property type="match status" value="1"/>
</dbReference>
<dbReference type="RefSeq" id="WP_202827723.1">
    <property type="nucleotide sequence ID" value="NZ_JAEUXJ010000011.1"/>
</dbReference>
<dbReference type="InterPro" id="IPR016032">
    <property type="entry name" value="Sig_transdc_resp-reg_C-effctor"/>
</dbReference>
<dbReference type="InterPro" id="IPR039420">
    <property type="entry name" value="WalR-like"/>
</dbReference>
<dbReference type="InterPro" id="IPR001789">
    <property type="entry name" value="Sig_transdc_resp-reg_receiver"/>
</dbReference>
<keyword evidence="1 3" id="KW-0238">DNA-binding</keyword>